<evidence type="ECO:0000256" key="1">
    <source>
        <dbReference type="SAM" id="MobiDB-lite"/>
    </source>
</evidence>
<sequence>MLKSLRPKHASSHRGRRRRLRRGGGGGAVDEIKNLVQRVESLCEFHHLSPQHRVCSLNTHTVLCGDVYADRNLIILFAHARNLGRQIVQMLLFSDPRSPRRFPVGFHPLSLPLIGHRPE</sequence>
<gene>
    <name evidence="2" type="ORF">MIMGU_mgv1a016496mg</name>
</gene>
<dbReference type="Proteomes" id="UP000030748">
    <property type="component" value="Unassembled WGS sequence"/>
</dbReference>
<keyword evidence="3" id="KW-1185">Reference proteome</keyword>
<dbReference type="AlphaFoldDB" id="A0A022QXX2"/>
<name>A0A022QXX2_ERYGU</name>
<protein>
    <submittedName>
        <fullName evidence="2">Uncharacterized protein</fullName>
    </submittedName>
</protein>
<proteinExistence type="predicted"/>
<feature type="compositionally biased region" description="Basic residues" evidence="1">
    <location>
        <begin position="1"/>
        <end position="22"/>
    </location>
</feature>
<reference evidence="2 3" key="1">
    <citation type="journal article" date="2013" name="Proc. Natl. Acad. Sci. U.S.A.">
        <title>Fine-scale variation in meiotic recombination in Mimulus inferred from population shotgun sequencing.</title>
        <authorList>
            <person name="Hellsten U."/>
            <person name="Wright K.M."/>
            <person name="Jenkins J."/>
            <person name="Shu S."/>
            <person name="Yuan Y."/>
            <person name="Wessler S.R."/>
            <person name="Schmutz J."/>
            <person name="Willis J.H."/>
            <person name="Rokhsar D.S."/>
        </authorList>
    </citation>
    <scope>NUCLEOTIDE SEQUENCE [LARGE SCALE GENOMIC DNA]</scope>
    <source>
        <strain evidence="3">cv. DUN x IM62</strain>
    </source>
</reference>
<evidence type="ECO:0000313" key="3">
    <source>
        <dbReference type="Proteomes" id="UP000030748"/>
    </source>
</evidence>
<dbReference type="EMBL" id="KI630827">
    <property type="protein sequence ID" value="EYU32761.1"/>
    <property type="molecule type" value="Genomic_DNA"/>
</dbReference>
<feature type="region of interest" description="Disordered" evidence="1">
    <location>
        <begin position="1"/>
        <end position="27"/>
    </location>
</feature>
<evidence type="ECO:0000313" key="2">
    <source>
        <dbReference type="EMBL" id="EYU32761.1"/>
    </source>
</evidence>
<accession>A0A022QXX2</accession>
<organism evidence="2 3">
    <name type="scientific">Erythranthe guttata</name>
    <name type="common">Yellow monkey flower</name>
    <name type="synonym">Mimulus guttatus</name>
    <dbReference type="NCBI Taxonomy" id="4155"/>
    <lineage>
        <taxon>Eukaryota</taxon>
        <taxon>Viridiplantae</taxon>
        <taxon>Streptophyta</taxon>
        <taxon>Embryophyta</taxon>
        <taxon>Tracheophyta</taxon>
        <taxon>Spermatophyta</taxon>
        <taxon>Magnoliopsida</taxon>
        <taxon>eudicotyledons</taxon>
        <taxon>Gunneridae</taxon>
        <taxon>Pentapetalae</taxon>
        <taxon>asterids</taxon>
        <taxon>lamiids</taxon>
        <taxon>Lamiales</taxon>
        <taxon>Phrymaceae</taxon>
        <taxon>Erythranthe</taxon>
    </lineage>
</organism>